<dbReference type="GO" id="GO:0016628">
    <property type="term" value="F:oxidoreductase activity, acting on the CH-CH group of donors, NAD or NADP as acceptor"/>
    <property type="evidence" value="ECO:0007669"/>
    <property type="project" value="InterPro"/>
</dbReference>
<dbReference type="GO" id="GO:0000271">
    <property type="term" value="P:polysaccharide biosynthetic process"/>
    <property type="evidence" value="ECO:0007669"/>
    <property type="project" value="InterPro"/>
</dbReference>
<dbReference type="SUPFAM" id="SSF51735">
    <property type="entry name" value="NAD(P)-binding Rossmann-fold domains"/>
    <property type="match status" value="1"/>
</dbReference>
<dbReference type="InterPro" id="IPR036291">
    <property type="entry name" value="NAD(P)-bd_dom_sf"/>
</dbReference>
<dbReference type="GO" id="GO:0051287">
    <property type="term" value="F:NAD binding"/>
    <property type="evidence" value="ECO:0007669"/>
    <property type="project" value="InterPro"/>
</dbReference>
<comment type="similarity">
    <text evidence="1">Belongs to the UDP-glucose/GDP-mannose dehydrogenase family.</text>
</comment>
<evidence type="ECO:0000259" key="2">
    <source>
        <dbReference type="Pfam" id="PF03721"/>
    </source>
</evidence>
<evidence type="ECO:0000313" key="3">
    <source>
        <dbReference type="EMBL" id="GAI53691.1"/>
    </source>
</evidence>
<dbReference type="Gene3D" id="3.40.50.720">
    <property type="entry name" value="NAD(P)-binding Rossmann-like Domain"/>
    <property type="match status" value="1"/>
</dbReference>
<organism evidence="3">
    <name type="scientific">marine sediment metagenome</name>
    <dbReference type="NCBI Taxonomy" id="412755"/>
    <lineage>
        <taxon>unclassified sequences</taxon>
        <taxon>metagenomes</taxon>
        <taxon>ecological metagenomes</taxon>
    </lineage>
</organism>
<evidence type="ECO:0000256" key="1">
    <source>
        <dbReference type="ARBA" id="ARBA00006601"/>
    </source>
</evidence>
<sequence>NIIDLKEDEIKEKLLNGDITISVIGLGKLGQPLAAVFSKYTKVMGVDIDKKVVESINRGECTIIGEPSLDDLVKNGFKSGRLSATTDIVDGIRTSDIIVVTVPVFLDDKNNPDLEIIKSVFKNIAKSLRRGNLVIIESTMPPKATKKIIVPLLEESGLKAGKDFGVAYGPELISTGQAIEKITKIRKKVIGGIDEKSTDTASAIYSVINKAGVVKTDIETAEANKVFDG</sequence>
<dbReference type="AlphaFoldDB" id="X1QFV1"/>
<feature type="non-terminal residue" evidence="3">
    <location>
        <position position="1"/>
    </location>
</feature>
<protein>
    <recommendedName>
        <fullName evidence="2">UDP-glucose/GDP-mannose dehydrogenase N-terminal domain-containing protein</fullName>
    </recommendedName>
</protein>
<dbReference type="EMBL" id="BARV01036414">
    <property type="protein sequence ID" value="GAI53691.1"/>
    <property type="molecule type" value="Genomic_DNA"/>
</dbReference>
<comment type="caution">
    <text evidence="3">The sequence shown here is derived from an EMBL/GenBank/DDBJ whole genome shotgun (WGS) entry which is preliminary data.</text>
</comment>
<dbReference type="PANTHER" id="PTHR43491:SF2">
    <property type="entry name" value="UDP-N-ACETYL-D-MANNOSAMINE DEHYDROGENASE"/>
    <property type="match status" value="1"/>
</dbReference>
<accession>X1QFV1</accession>
<feature type="non-terminal residue" evidence="3">
    <location>
        <position position="229"/>
    </location>
</feature>
<dbReference type="InterPro" id="IPR028359">
    <property type="entry name" value="UDP_ManNAc/GlcNAc_DH"/>
</dbReference>
<dbReference type="InterPro" id="IPR017476">
    <property type="entry name" value="UDP-Glc/GDP-Man"/>
</dbReference>
<dbReference type="NCBIfam" id="TIGR03026">
    <property type="entry name" value="NDP-sugDHase"/>
    <property type="match status" value="1"/>
</dbReference>
<name>X1QFV1_9ZZZZ</name>
<dbReference type="GO" id="GO:0016616">
    <property type="term" value="F:oxidoreductase activity, acting on the CH-OH group of donors, NAD or NADP as acceptor"/>
    <property type="evidence" value="ECO:0007669"/>
    <property type="project" value="InterPro"/>
</dbReference>
<dbReference type="InterPro" id="IPR001732">
    <property type="entry name" value="UDP-Glc/GDP-Man_DH_N"/>
</dbReference>
<dbReference type="Pfam" id="PF03721">
    <property type="entry name" value="UDPG_MGDP_dh_N"/>
    <property type="match status" value="1"/>
</dbReference>
<feature type="domain" description="UDP-glucose/GDP-mannose dehydrogenase N-terminal" evidence="2">
    <location>
        <begin position="20"/>
        <end position="202"/>
    </location>
</feature>
<reference evidence="3" key="1">
    <citation type="journal article" date="2014" name="Front. Microbiol.">
        <title>High frequency of phylogenetically diverse reductive dehalogenase-homologous genes in deep subseafloor sedimentary metagenomes.</title>
        <authorList>
            <person name="Kawai M."/>
            <person name="Futagami T."/>
            <person name="Toyoda A."/>
            <person name="Takaki Y."/>
            <person name="Nishi S."/>
            <person name="Hori S."/>
            <person name="Arai W."/>
            <person name="Tsubouchi T."/>
            <person name="Morono Y."/>
            <person name="Uchiyama I."/>
            <person name="Ito T."/>
            <person name="Fujiyama A."/>
            <person name="Inagaki F."/>
            <person name="Takami H."/>
        </authorList>
    </citation>
    <scope>NUCLEOTIDE SEQUENCE</scope>
    <source>
        <strain evidence="3">Expedition CK06-06</strain>
    </source>
</reference>
<dbReference type="PIRSF" id="PIRSF000124">
    <property type="entry name" value="UDPglc_GDPman_dh"/>
    <property type="match status" value="1"/>
</dbReference>
<gene>
    <name evidence="3" type="ORF">S06H3_56589</name>
</gene>
<proteinExistence type="inferred from homology"/>
<dbReference type="PIRSF" id="PIRSF500136">
    <property type="entry name" value="UDP_ManNAc_DH"/>
    <property type="match status" value="1"/>
</dbReference>
<dbReference type="PANTHER" id="PTHR43491">
    <property type="entry name" value="UDP-N-ACETYL-D-MANNOSAMINE DEHYDROGENASE"/>
    <property type="match status" value="1"/>
</dbReference>